<organism evidence="1 2">
    <name type="scientific">[Clostridium] symbiosum ATCC 14940</name>
    <dbReference type="NCBI Taxonomy" id="411472"/>
    <lineage>
        <taxon>Bacteria</taxon>
        <taxon>Bacillati</taxon>
        <taxon>Bacillota</taxon>
        <taxon>Clostridia</taxon>
        <taxon>Lachnospirales</taxon>
        <taxon>Lachnospiraceae</taxon>
        <taxon>Otoolea</taxon>
    </lineage>
</organism>
<proteinExistence type="predicted"/>
<protein>
    <submittedName>
        <fullName evidence="1">Uncharacterized protein</fullName>
    </submittedName>
</protein>
<comment type="caution">
    <text evidence="1">The sequence shown here is derived from an EMBL/GenBank/DDBJ whole genome shotgun (WGS) entry which is preliminary data.</text>
</comment>
<reference evidence="1 2" key="1">
    <citation type="submission" date="2013-07" db="EMBL/GenBank/DDBJ databases">
        <authorList>
            <person name="Weinstock G."/>
            <person name="Sodergren E."/>
            <person name="Wylie T."/>
            <person name="Fulton L."/>
            <person name="Fulton R."/>
            <person name="Fronick C."/>
            <person name="O'Laughlin M."/>
            <person name="Godfrey J."/>
            <person name="Miner T."/>
            <person name="Herter B."/>
            <person name="Appelbaum E."/>
            <person name="Cordes M."/>
            <person name="Lek S."/>
            <person name="Wollam A."/>
            <person name="Pepin K.H."/>
            <person name="Palsikar V.B."/>
            <person name="Mitreva M."/>
            <person name="Wilson R.K."/>
        </authorList>
    </citation>
    <scope>NUCLEOTIDE SEQUENCE [LARGE SCALE GENOMIC DNA]</scope>
    <source>
        <strain evidence="1 2">ATCC 14940</strain>
    </source>
</reference>
<name>A0ABC9TSL7_CLOSY</name>
<dbReference type="Proteomes" id="UP000016491">
    <property type="component" value="Unassembled WGS sequence"/>
</dbReference>
<sequence>MEESRMINMNLREIKIMAKEKGSFKEFLSAVAPEYQAFVKKLDNKLMEQGCELVIKEAKSGYTASYRLEKKTVMNWVFRKSGILARIYGDNAGRYEDIIASLPADMQKKMTTSRDCKRLIDPNACSDTCVKGFVYTLNGNAHKKCRNDGMFFLLTNETAEHIAKLICAEVNVRKAAS</sequence>
<dbReference type="EMBL" id="AWSU01000335">
    <property type="protein sequence ID" value="ERI74306.1"/>
    <property type="molecule type" value="Genomic_DNA"/>
</dbReference>
<evidence type="ECO:0000313" key="2">
    <source>
        <dbReference type="Proteomes" id="UP000016491"/>
    </source>
</evidence>
<evidence type="ECO:0000313" key="1">
    <source>
        <dbReference type="EMBL" id="ERI74306.1"/>
    </source>
</evidence>
<accession>A0ABC9TSL7</accession>
<dbReference type="AlphaFoldDB" id="A0ABC9TSL7"/>
<gene>
    <name evidence="1" type="ORF">CLOSYM_04066</name>
</gene>